<dbReference type="GeneID" id="96902344"/>
<dbReference type="InterPro" id="IPR024657">
    <property type="entry name" value="COMPASS_Set1_N-SET"/>
</dbReference>
<dbReference type="GO" id="GO:0000122">
    <property type="term" value="P:negative regulation of transcription by RNA polymerase II"/>
    <property type="evidence" value="ECO:0007669"/>
    <property type="project" value="EnsemblFungi"/>
</dbReference>
<evidence type="ECO:0000256" key="2">
    <source>
        <dbReference type="ARBA" id="ARBA00004286"/>
    </source>
</evidence>
<dbReference type="EC" id="2.1.1.354" evidence="3 14"/>
<dbReference type="SMART" id="SM00508">
    <property type="entry name" value="PostSET"/>
    <property type="match status" value="1"/>
</dbReference>
<reference key="2">
    <citation type="submission" date="2011-08" db="EMBL/GenBank/DDBJ databases">
        <title>Genome sequence of Naumovozyma castellii.</title>
        <authorList>
            <person name="Gordon J.L."/>
            <person name="Armisen D."/>
            <person name="Proux-Wera E."/>
            <person name="OhEigeartaigh S.S."/>
            <person name="Byrne K.P."/>
            <person name="Wolfe K.H."/>
        </authorList>
    </citation>
    <scope>NUCLEOTIDE SEQUENCE</scope>
    <source>
        <strain>Type strain:CBS 4309</strain>
    </source>
</reference>
<dbReference type="PANTHER" id="PTHR45814:SF2">
    <property type="entry name" value="HISTONE-LYSINE N-METHYLTRANSFERASE SETD1"/>
    <property type="match status" value="1"/>
</dbReference>
<dbReference type="OMA" id="ERLPCLC"/>
<feature type="compositionally biased region" description="Basic and acidic residues" evidence="15">
    <location>
        <begin position="868"/>
        <end position="890"/>
    </location>
</feature>
<dbReference type="HOGENOM" id="CLU_004391_1_0_1"/>
<feature type="compositionally biased region" description="Polar residues" evidence="15">
    <location>
        <begin position="858"/>
        <end position="867"/>
    </location>
</feature>
<sequence length="1082" mass="123202">MSGYHRRSYPRPPSSSHRPHGSAPNHQGPPYQEEREPSRSRYNNDGQGSFQETRYSGERESIGHRYQQPPSRVYKDQKHPDSGRVPYAARSIRRAIDEHANTRPQPFFPTRDSRYSQGNSSPTAHVPLKIAKSVSSAGKPVRSLHSRPAPIIRYSEVTNLTAKYHYFDPVSKKLIHKDEMSTWNQKGKYPITGFVTILDSEQHPMIQARNPEIKSIDPRKLTSPTASISHRKLRNNLTNVARIVYDKYSVGPPPPCAIIVSPTSIINNTMIQDISIKNYFKKFGVISHFESFNDPNSALPLHIYLIKYTAPNGKLSNLDIPVKSAYQAVKEFKEKGCFIMGSNFNVALNKEKLLEDIKTTLVEENIKKAKQLSAVAISTEKKDRAPIAKNQKITMERPKRSIPYDLARAVNNKPCLFVSRVFMALHGFRTEDFKYKLRRYRYSKFLDHITGLYIVFGDLLECKKCFELESGKMTLVSRSRRIPIEIRFVLIPPVDQLPTRFGGFGKSTNLSPSTSSASHVKVYKTKDELINATVKYILKDLKSILDTDIRKRLIGPTVFDTLNPTNFPELMSKKESKERAKQNAIETAAVEQKKLRESTNQDFDIFNLYGGYTRKAIKKRRTSELSDISESISLKKKKLARPMAHLLNEDIGSKENTPTLESATPFDEFDNDHDLLSSTSSSEAEDGFIDDKQKVLTNESPVTTPETPQDDSLLFSSSKPPKVDVTADLYKPSATEFPETVYKEDLSILKLSTPLSIVDLQNMVRDDEDLFLLKELVAYKEPNTVNAADECLEYAIWKLREWKKNDTLIKENQLKLNEVPFAPALKIKNGPFKAENIRKVPDRLKNCYLPHRRKLHQPLNTVNQHNTESVDKENSPEKLSKREDTVKPEPSESVVAQEISSSRDNRASNRRFQQNIEAQRAAIGTESELLSLNQLNKRKKPVTFARSAIHNWGLYALEPIAAREMIIEYVGESIRQPVAEMRERRYLKSGIGSSYLFRVDENNVIDATKKGGIARFINHCCDPSCTAKIIKVGGKRRIVIYALRDIAANEELTYDYKFERELDAEERLPCYCGSVNCKGFLN</sequence>
<dbReference type="GO" id="GO:0000723">
    <property type="term" value="P:telomere maintenance"/>
    <property type="evidence" value="ECO:0007669"/>
    <property type="project" value="EnsemblFungi"/>
</dbReference>
<keyword evidence="6 14" id="KW-0489">Methyltransferase</keyword>
<feature type="domain" description="Post-SET" evidence="17">
    <location>
        <begin position="1066"/>
        <end position="1082"/>
    </location>
</feature>
<comment type="catalytic activity">
    <reaction evidence="11 14">
        <text>L-lysyl(4)-[histone H3] + 3 S-adenosyl-L-methionine = N(6),N(6),N(6)-trimethyl-L-lysyl(4)-[histone H3] + 3 S-adenosyl-L-homocysteine + 3 H(+)</text>
        <dbReference type="Rhea" id="RHEA:60260"/>
        <dbReference type="Rhea" id="RHEA-COMP:15537"/>
        <dbReference type="Rhea" id="RHEA-COMP:15547"/>
        <dbReference type="ChEBI" id="CHEBI:15378"/>
        <dbReference type="ChEBI" id="CHEBI:29969"/>
        <dbReference type="ChEBI" id="CHEBI:57856"/>
        <dbReference type="ChEBI" id="CHEBI:59789"/>
        <dbReference type="ChEBI" id="CHEBI:61961"/>
        <dbReference type="EC" id="2.1.1.354"/>
    </reaction>
</comment>
<dbReference type="InterPro" id="IPR017111">
    <property type="entry name" value="Set1_fungi"/>
</dbReference>
<keyword evidence="5 14" id="KW-0158">Chromosome</keyword>
<evidence type="ECO:0000256" key="3">
    <source>
        <dbReference type="ARBA" id="ARBA00012182"/>
    </source>
</evidence>
<evidence type="ECO:0000256" key="14">
    <source>
        <dbReference type="PIRNR" id="PIRNR037104"/>
    </source>
</evidence>
<dbReference type="RefSeq" id="XP_003675158.1">
    <property type="nucleotide sequence ID" value="XM_003675110.1"/>
</dbReference>
<evidence type="ECO:0000313" key="18">
    <source>
        <dbReference type="EMBL" id="CCC68787.1"/>
    </source>
</evidence>
<evidence type="ECO:0000256" key="15">
    <source>
        <dbReference type="SAM" id="MobiDB-lite"/>
    </source>
</evidence>
<dbReference type="GO" id="GO:0140999">
    <property type="term" value="F:histone H3K4 trimethyltransferase activity"/>
    <property type="evidence" value="ECO:0007669"/>
    <property type="project" value="UniProtKB-EC"/>
</dbReference>
<dbReference type="GO" id="GO:1902275">
    <property type="term" value="P:regulation of chromatin organization"/>
    <property type="evidence" value="ECO:0007669"/>
    <property type="project" value="EnsemblFungi"/>
</dbReference>
<dbReference type="KEGG" id="ncs:NCAS_0B07030"/>
<evidence type="ECO:0000256" key="7">
    <source>
        <dbReference type="ARBA" id="ARBA00022679"/>
    </source>
</evidence>
<evidence type="ECO:0000256" key="1">
    <source>
        <dbReference type="ARBA" id="ARBA00004123"/>
    </source>
</evidence>
<dbReference type="InterPro" id="IPR024636">
    <property type="entry name" value="SET_assoc"/>
</dbReference>
<evidence type="ECO:0000256" key="4">
    <source>
        <dbReference type="ARBA" id="ARBA00015839"/>
    </source>
</evidence>
<dbReference type="GO" id="GO:0032259">
    <property type="term" value="P:methylation"/>
    <property type="evidence" value="ECO:0007669"/>
    <property type="project" value="UniProtKB-KW"/>
</dbReference>
<dbReference type="Pfam" id="PF00856">
    <property type="entry name" value="SET"/>
    <property type="match status" value="1"/>
</dbReference>
<dbReference type="PIRSF" id="PIRSF037104">
    <property type="entry name" value="Histone_H3-K4_mtfrase_Set1_fun"/>
    <property type="match status" value="1"/>
</dbReference>
<evidence type="ECO:0000256" key="10">
    <source>
        <dbReference type="ARBA" id="ARBA00023242"/>
    </source>
</evidence>
<comment type="function">
    <text evidence="14">Catalytic component of the COMPASS (Set1C) complex that specifically mono-, di- and trimethylates histone H3 to form H3K4me1/2/3. COMPASS recognizes ubiquitinated H2B on one face of the nucleosome which stimulates the methylation of H3 on the opposing face.</text>
</comment>
<protein>
    <recommendedName>
        <fullName evidence="4 14">Histone-lysine N-methyltransferase, H3 lysine-4 specific</fullName>
        <ecNumber evidence="3 14">2.1.1.354</ecNumber>
    </recommendedName>
</protein>
<keyword evidence="10 14" id="KW-0539">Nucleus</keyword>
<dbReference type="STRING" id="1064592.G0VA57"/>
<dbReference type="AlphaFoldDB" id="G0VA57"/>
<dbReference type="InterPro" id="IPR003616">
    <property type="entry name" value="Post-SET_dom"/>
</dbReference>
<keyword evidence="19" id="KW-1185">Reference proteome</keyword>
<feature type="region of interest" description="Disordered" evidence="15">
    <location>
        <begin position="1"/>
        <end position="84"/>
    </location>
</feature>
<feature type="region of interest" description="Disordered" evidence="15">
    <location>
        <begin position="855"/>
        <end position="909"/>
    </location>
</feature>
<dbReference type="InterPro" id="IPR044570">
    <property type="entry name" value="Set1-like"/>
</dbReference>
<dbReference type="FunCoup" id="G0VA57">
    <property type="interactions" value="174"/>
</dbReference>
<dbReference type="GO" id="GO:0042138">
    <property type="term" value="P:meiotic DNA double-strand break formation"/>
    <property type="evidence" value="ECO:0007669"/>
    <property type="project" value="EnsemblFungi"/>
</dbReference>
<evidence type="ECO:0000256" key="9">
    <source>
        <dbReference type="ARBA" id="ARBA00022853"/>
    </source>
</evidence>
<dbReference type="GO" id="GO:0031509">
    <property type="term" value="P:subtelomeric heterochromatin formation"/>
    <property type="evidence" value="ECO:0007669"/>
    <property type="project" value="EnsemblFungi"/>
</dbReference>
<dbReference type="Pfam" id="PF21569">
    <property type="entry name" value="SET1_RBD"/>
    <property type="match status" value="1"/>
</dbReference>
<comment type="catalytic activity">
    <reaction evidence="13">
        <text>N(6),N(6)-dimethyl-L-lysyl(4)-[histone H3] + S-adenosyl-L-methionine = N(6),N(6),N(6)-trimethyl-L-lysyl(4)-[histone H3] + S-adenosyl-L-homocysteine + H(+)</text>
        <dbReference type="Rhea" id="RHEA:60272"/>
        <dbReference type="Rhea" id="RHEA-COMP:15537"/>
        <dbReference type="Rhea" id="RHEA-COMP:15540"/>
        <dbReference type="ChEBI" id="CHEBI:15378"/>
        <dbReference type="ChEBI" id="CHEBI:57856"/>
        <dbReference type="ChEBI" id="CHEBI:59789"/>
        <dbReference type="ChEBI" id="CHEBI:61961"/>
        <dbReference type="ChEBI" id="CHEBI:61976"/>
    </reaction>
</comment>
<evidence type="ECO:0000259" key="17">
    <source>
        <dbReference type="PROSITE" id="PS50868"/>
    </source>
</evidence>
<reference evidence="18 19" key="1">
    <citation type="journal article" date="2011" name="Proc. Natl. Acad. Sci. U.S.A.">
        <title>Evolutionary erosion of yeast sex chromosomes by mating-type switching accidents.</title>
        <authorList>
            <person name="Gordon J.L."/>
            <person name="Armisen D."/>
            <person name="Proux-Wera E."/>
            <person name="Oheigeartaigh S.S."/>
            <person name="Byrne K.P."/>
            <person name="Wolfe K.H."/>
        </authorList>
    </citation>
    <scope>NUCLEOTIDE SEQUENCE [LARGE SCALE GENOMIC DNA]</scope>
    <source>
        <strain evidence="19">ATCC 76901 / BCRC 22586 / CBS 4309 / NBRC 1992 / NRRL Y-12630</strain>
    </source>
</reference>
<dbReference type="GO" id="GO:0048188">
    <property type="term" value="C:Set1C/COMPASS complex"/>
    <property type="evidence" value="ECO:0007669"/>
    <property type="project" value="EnsemblFungi"/>
</dbReference>
<dbReference type="InParanoid" id="G0VA57"/>
<dbReference type="eggNOG" id="KOG1080">
    <property type="taxonomic scope" value="Eukaryota"/>
</dbReference>
<dbReference type="GO" id="GO:0030437">
    <property type="term" value="P:ascospore formation"/>
    <property type="evidence" value="ECO:0007669"/>
    <property type="project" value="EnsemblFungi"/>
</dbReference>
<dbReference type="GO" id="GO:0033554">
    <property type="term" value="P:cellular response to stress"/>
    <property type="evidence" value="ECO:0007669"/>
    <property type="project" value="EnsemblFungi"/>
</dbReference>
<dbReference type="PANTHER" id="PTHR45814">
    <property type="entry name" value="HISTONE-LYSINE N-METHYLTRANSFERASE SETD1"/>
    <property type="match status" value="1"/>
</dbReference>
<feature type="compositionally biased region" description="Basic and acidic residues" evidence="15">
    <location>
        <begin position="73"/>
        <end position="82"/>
    </location>
</feature>
<gene>
    <name evidence="18" type="primary">NCAS0B07030</name>
    <name evidence="18" type="ordered locus">NCAS_0B07030</name>
</gene>
<evidence type="ECO:0000256" key="13">
    <source>
        <dbReference type="ARBA" id="ARBA00049129"/>
    </source>
</evidence>
<dbReference type="OrthoDB" id="308383at2759"/>
<feature type="compositionally biased region" description="Polar residues" evidence="15">
    <location>
        <begin position="40"/>
        <end position="54"/>
    </location>
</feature>
<dbReference type="Proteomes" id="UP000001640">
    <property type="component" value="Chromosome 2"/>
</dbReference>
<proteinExistence type="predicted"/>
<dbReference type="SMART" id="SM01291">
    <property type="entry name" value="N-SET"/>
    <property type="match status" value="1"/>
</dbReference>
<dbReference type="SMART" id="SM00317">
    <property type="entry name" value="SET"/>
    <property type="match status" value="1"/>
</dbReference>
<keyword evidence="9 14" id="KW-0156">Chromatin regulator</keyword>
<dbReference type="GO" id="GO:0045944">
    <property type="term" value="P:positive regulation of transcription by RNA polymerase II"/>
    <property type="evidence" value="ECO:0007669"/>
    <property type="project" value="EnsemblFungi"/>
</dbReference>
<dbReference type="GO" id="GO:0003723">
    <property type="term" value="F:RNA binding"/>
    <property type="evidence" value="ECO:0007669"/>
    <property type="project" value="EnsemblFungi"/>
</dbReference>
<dbReference type="GO" id="GO:1903341">
    <property type="term" value="P:regulation of meiotic DNA double-strand break formation"/>
    <property type="evidence" value="ECO:0007669"/>
    <property type="project" value="EnsemblFungi"/>
</dbReference>
<dbReference type="EMBL" id="HE576753">
    <property type="protein sequence ID" value="CCC68787.1"/>
    <property type="molecule type" value="Genomic_DNA"/>
</dbReference>
<dbReference type="InterPro" id="IPR012677">
    <property type="entry name" value="Nucleotide-bd_a/b_plait_sf"/>
</dbReference>
<dbReference type="SUPFAM" id="SSF82199">
    <property type="entry name" value="SET domain"/>
    <property type="match status" value="1"/>
</dbReference>
<dbReference type="Gene3D" id="2.170.270.10">
    <property type="entry name" value="SET domain"/>
    <property type="match status" value="1"/>
</dbReference>
<dbReference type="GO" id="GO:0000183">
    <property type="term" value="P:rDNA heterochromatin formation"/>
    <property type="evidence" value="ECO:0007669"/>
    <property type="project" value="EnsemblFungi"/>
</dbReference>
<keyword evidence="7 14" id="KW-0808">Transferase</keyword>
<comment type="catalytic activity">
    <reaction evidence="12">
        <text>N(6)-methyl-L-lysyl(4)-[histone H3] + S-adenosyl-L-methionine = N(6),N(6)-dimethyl-L-lysyl(4)-[histone H3] + S-adenosyl-L-homocysteine + H(+)</text>
        <dbReference type="Rhea" id="RHEA:60268"/>
        <dbReference type="Rhea" id="RHEA-COMP:15540"/>
        <dbReference type="Rhea" id="RHEA-COMP:15543"/>
        <dbReference type="ChEBI" id="CHEBI:15378"/>
        <dbReference type="ChEBI" id="CHEBI:57856"/>
        <dbReference type="ChEBI" id="CHEBI:59789"/>
        <dbReference type="ChEBI" id="CHEBI:61929"/>
        <dbReference type="ChEBI" id="CHEBI:61976"/>
    </reaction>
</comment>
<dbReference type="InterPro" id="IPR001214">
    <property type="entry name" value="SET_dom"/>
</dbReference>
<dbReference type="GO" id="GO:1905088">
    <property type="term" value="P:positive regulation of synaptonemal complex assembly"/>
    <property type="evidence" value="ECO:0007669"/>
    <property type="project" value="EnsemblFungi"/>
</dbReference>
<dbReference type="InterPro" id="IPR046341">
    <property type="entry name" value="SET_dom_sf"/>
</dbReference>
<evidence type="ECO:0000313" key="19">
    <source>
        <dbReference type="Proteomes" id="UP000001640"/>
    </source>
</evidence>
<dbReference type="GO" id="GO:0030466">
    <property type="term" value="P:silent mating-type cassette heterochromatin formation"/>
    <property type="evidence" value="ECO:0007669"/>
    <property type="project" value="EnsemblFungi"/>
</dbReference>
<evidence type="ECO:0000256" key="5">
    <source>
        <dbReference type="ARBA" id="ARBA00022454"/>
    </source>
</evidence>
<dbReference type="GO" id="GO:0007130">
    <property type="term" value="P:synaptonemal complex assembly"/>
    <property type="evidence" value="ECO:0007669"/>
    <property type="project" value="EnsemblFungi"/>
</dbReference>
<dbReference type="PROSITE" id="PS50868">
    <property type="entry name" value="POST_SET"/>
    <property type="match status" value="1"/>
</dbReference>
<feature type="domain" description="SET" evidence="16">
    <location>
        <begin position="940"/>
        <end position="1057"/>
    </location>
</feature>
<dbReference type="Pfam" id="PF11767">
    <property type="entry name" value="SET_assoc"/>
    <property type="match status" value="1"/>
</dbReference>
<dbReference type="GO" id="GO:0000781">
    <property type="term" value="C:chromosome, telomeric region"/>
    <property type="evidence" value="ECO:0007669"/>
    <property type="project" value="EnsemblFungi"/>
</dbReference>
<feature type="region of interest" description="Disordered" evidence="15">
    <location>
        <begin position="648"/>
        <end position="687"/>
    </location>
</feature>
<feature type="region of interest" description="Disordered" evidence="15">
    <location>
        <begin position="102"/>
        <end position="124"/>
    </location>
</feature>
<dbReference type="PROSITE" id="PS50280">
    <property type="entry name" value="SET"/>
    <property type="match status" value="1"/>
</dbReference>
<dbReference type="Pfam" id="PF11764">
    <property type="entry name" value="N-SET"/>
    <property type="match status" value="1"/>
</dbReference>
<evidence type="ECO:0000256" key="8">
    <source>
        <dbReference type="ARBA" id="ARBA00022691"/>
    </source>
</evidence>
<evidence type="ECO:0000256" key="11">
    <source>
        <dbReference type="ARBA" id="ARBA00047571"/>
    </source>
</evidence>
<name>G0VA57_NAUCA</name>
<organism evidence="18 19">
    <name type="scientific">Naumovozyma castellii</name>
    <name type="common">Yeast</name>
    <name type="synonym">Saccharomyces castellii</name>
    <dbReference type="NCBI Taxonomy" id="27288"/>
    <lineage>
        <taxon>Eukaryota</taxon>
        <taxon>Fungi</taxon>
        <taxon>Dikarya</taxon>
        <taxon>Ascomycota</taxon>
        <taxon>Saccharomycotina</taxon>
        <taxon>Saccharomycetes</taxon>
        <taxon>Saccharomycetales</taxon>
        <taxon>Saccharomycetaceae</taxon>
        <taxon>Naumovozyma</taxon>
    </lineage>
</organism>
<dbReference type="PROSITE" id="PS51572">
    <property type="entry name" value="SAM_MT43_1"/>
    <property type="match status" value="1"/>
</dbReference>
<comment type="subcellular location">
    <subcellularLocation>
        <location evidence="2">Chromosome</location>
    </subcellularLocation>
    <subcellularLocation>
        <location evidence="1 14">Nucleus</location>
    </subcellularLocation>
</comment>
<dbReference type="Gene3D" id="3.30.70.330">
    <property type="match status" value="1"/>
</dbReference>
<comment type="subunit">
    <text evidence="14">Component of the COMPASS (Set1C) complex.</text>
</comment>
<dbReference type="GO" id="GO:0055092">
    <property type="term" value="P:sterol homeostasis"/>
    <property type="evidence" value="ECO:0007669"/>
    <property type="project" value="EnsemblFungi"/>
</dbReference>
<accession>G0VA57</accession>
<evidence type="ECO:0000259" key="16">
    <source>
        <dbReference type="PROSITE" id="PS50280"/>
    </source>
</evidence>
<dbReference type="FunFam" id="2.170.270.10:FF:000056">
    <property type="entry name" value="Histone-lysine N-methyltransferase, H3 lysine-4 specific"/>
    <property type="match status" value="1"/>
</dbReference>
<evidence type="ECO:0000256" key="6">
    <source>
        <dbReference type="ARBA" id="ARBA00022603"/>
    </source>
</evidence>
<keyword evidence="8 14" id="KW-0949">S-adenosyl-L-methionine</keyword>
<dbReference type="InterPro" id="IPR048669">
    <property type="entry name" value="SET1_RBD"/>
</dbReference>
<evidence type="ECO:0000256" key="12">
    <source>
        <dbReference type="ARBA" id="ARBA00047583"/>
    </source>
</evidence>